<dbReference type="Pfam" id="PF00535">
    <property type="entry name" value="Glycos_transf_2"/>
    <property type="match status" value="1"/>
</dbReference>
<accession>A0A1U7H1R8</accession>
<proteinExistence type="predicted"/>
<evidence type="ECO:0000313" key="2">
    <source>
        <dbReference type="EMBL" id="OKH14939.1"/>
    </source>
</evidence>
<evidence type="ECO:0000313" key="3">
    <source>
        <dbReference type="Proteomes" id="UP000186391"/>
    </source>
</evidence>
<organism evidence="2 3">
    <name type="scientific">Fischerella major NIES-592</name>
    <dbReference type="NCBI Taxonomy" id="210994"/>
    <lineage>
        <taxon>Bacteria</taxon>
        <taxon>Bacillati</taxon>
        <taxon>Cyanobacteriota</taxon>
        <taxon>Cyanophyceae</taxon>
        <taxon>Nostocales</taxon>
        <taxon>Hapalosiphonaceae</taxon>
        <taxon>Fischerella</taxon>
    </lineage>
</organism>
<dbReference type="GO" id="GO:0016758">
    <property type="term" value="F:hexosyltransferase activity"/>
    <property type="evidence" value="ECO:0007669"/>
    <property type="project" value="UniProtKB-ARBA"/>
</dbReference>
<gene>
    <name evidence="2" type="ORF">NIES592_08670</name>
</gene>
<keyword evidence="2" id="KW-0808">Transferase</keyword>
<evidence type="ECO:0000259" key="1">
    <source>
        <dbReference type="Pfam" id="PF00535"/>
    </source>
</evidence>
<reference evidence="2 3" key="1">
    <citation type="submission" date="2016-11" db="EMBL/GenBank/DDBJ databases">
        <title>Draft Genome Sequences of Nine Cyanobacterial Strains from Diverse Habitats.</title>
        <authorList>
            <person name="Zhu T."/>
            <person name="Hou S."/>
            <person name="Lu X."/>
            <person name="Hess W.R."/>
        </authorList>
    </citation>
    <scope>NUCLEOTIDE SEQUENCE [LARGE SCALE GENOMIC DNA]</scope>
    <source>
        <strain evidence="2 3">NIES-592</strain>
    </source>
</reference>
<dbReference type="PANTHER" id="PTHR22916:SF3">
    <property type="entry name" value="UDP-GLCNAC:BETAGAL BETA-1,3-N-ACETYLGLUCOSAMINYLTRANSFERASE-LIKE PROTEIN 1"/>
    <property type="match status" value="1"/>
</dbReference>
<dbReference type="Gene3D" id="3.90.550.10">
    <property type="entry name" value="Spore Coat Polysaccharide Biosynthesis Protein SpsA, Chain A"/>
    <property type="match status" value="1"/>
</dbReference>
<feature type="domain" description="Glycosyltransferase 2-like" evidence="1">
    <location>
        <begin position="4"/>
        <end position="131"/>
    </location>
</feature>
<dbReference type="AlphaFoldDB" id="A0A1U7H1R8"/>
<comment type="caution">
    <text evidence="2">The sequence shown here is derived from an EMBL/GenBank/DDBJ whole genome shotgun (WGS) entry which is preliminary data.</text>
</comment>
<dbReference type="RefSeq" id="WP_073555510.1">
    <property type="nucleotide sequence ID" value="NZ_MRCA01000003.1"/>
</dbReference>
<dbReference type="Proteomes" id="UP000186391">
    <property type="component" value="Unassembled WGS sequence"/>
</dbReference>
<protein>
    <submittedName>
        <fullName evidence="2">Glycosyl transferase family 2</fullName>
    </submittedName>
</protein>
<dbReference type="InterPro" id="IPR029044">
    <property type="entry name" value="Nucleotide-diphossugar_trans"/>
</dbReference>
<dbReference type="EMBL" id="MRCA01000003">
    <property type="protein sequence ID" value="OKH14939.1"/>
    <property type="molecule type" value="Genomic_DNA"/>
</dbReference>
<dbReference type="CDD" id="cd00761">
    <property type="entry name" value="Glyco_tranf_GTA_type"/>
    <property type="match status" value="1"/>
</dbReference>
<keyword evidence="3" id="KW-1185">Reference proteome</keyword>
<sequence>MQISVIIPVYNAEKYVRQAVESALSQPEVGEVILIEDASSDKSFKVCQELANEYSLVKLFCHSDQKNHGASASRNVGIQKANCDYIAFLDADDFYLPGRFESACEQLTKYPEIDGVYEAVGTYFEDENSKNTWISIGRGDNKLTTISETINPELLFETLLLNKEVGWFHANGLLVRKTIFNLTGYFDENLEFSEDIVMWFKMAAVGKLLPGSLDVPVAMRRVHSHNHVTRFHEKLVYYSNLPRWETLFIWGYKNRLEPRKLALLFSQYADSLTNQSLGGKTDLIHKIFYKLHKFIVMMLLIIKYPKLIKLARYFYSFTERNLIKKSMKLLWN</sequence>
<name>A0A1U7H1R8_9CYAN</name>
<dbReference type="OrthoDB" id="9812327at2"/>
<dbReference type="SUPFAM" id="SSF53448">
    <property type="entry name" value="Nucleotide-diphospho-sugar transferases"/>
    <property type="match status" value="1"/>
</dbReference>
<dbReference type="PANTHER" id="PTHR22916">
    <property type="entry name" value="GLYCOSYLTRANSFERASE"/>
    <property type="match status" value="1"/>
</dbReference>
<dbReference type="InterPro" id="IPR001173">
    <property type="entry name" value="Glyco_trans_2-like"/>
</dbReference>